<feature type="region of interest" description="Disordered" evidence="1">
    <location>
        <begin position="210"/>
        <end position="230"/>
    </location>
</feature>
<sequence>MAILEEGIPPRQTTPGSTIGSSKQRTAKTLDPPLFYQLDSDITLENWTQYIRDKLIVNKDHFEDDTTRIIYIISRTRGITAKQIYSYRTEDPNYFATPDEVLSILQDVIDNPNKRSDIRREFKALKIKATETFAAFLPKFQFNTIKGLRDYCQRVDNQLRNIDSTHERKKELVKRAIAPPTSSLKVPRVAAYTPPMKRPSVEPAVIIAPRRTVSPKPPSGNYHNYGKEGH</sequence>
<evidence type="ECO:0000313" key="2">
    <source>
        <dbReference type="EMBL" id="KAL2055882.1"/>
    </source>
</evidence>
<comment type="caution">
    <text evidence="2">The sequence shown here is derived from an EMBL/GenBank/DDBJ whole genome shotgun (WGS) entry which is preliminary data.</text>
</comment>
<evidence type="ECO:0000256" key="1">
    <source>
        <dbReference type="SAM" id="MobiDB-lite"/>
    </source>
</evidence>
<feature type="compositionally biased region" description="Polar residues" evidence="1">
    <location>
        <begin position="11"/>
        <end position="24"/>
    </location>
</feature>
<dbReference type="Proteomes" id="UP001590951">
    <property type="component" value="Unassembled WGS sequence"/>
</dbReference>
<feature type="region of interest" description="Disordered" evidence="1">
    <location>
        <begin position="1"/>
        <end position="25"/>
    </location>
</feature>
<protein>
    <submittedName>
        <fullName evidence="2">Uncharacterized protein</fullName>
    </submittedName>
</protein>
<dbReference type="EMBL" id="JBHFEH010000009">
    <property type="protein sequence ID" value="KAL2055882.1"/>
    <property type="molecule type" value="Genomic_DNA"/>
</dbReference>
<organism evidence="2 3">
    <name type="scientific">Lepraria finkii</name>
    <dbReference type="NCBI Taxonomy" id="1340010"/>
    <lineage>
        <taxon>Eukaryota</taxon>
        <taxon>Fungi</taxon>
        <taxon>Dikarya</taxon>
        <taxon>Ascomycota</taxon>
        <taxon>Pezizomycotina</taxon>
        <taxon>Lecanoromycetes</taxon>
        <taxon>OSLEUM clade</taxon>
        <taxon>Lecanoromycetidae</taxon>
        <taxon>Lecanorales</taxon>
        <taxon>Lecanorineae</taxon>
        <taxon>Stereocaulaceae</taxon>
        <taxon>Lepraria</taxon>
    </lineage>
</organism>
<evidence type="ECO:0000313" key="3">
    <source>
        <dbReference type="Proteomes" id="UP001590951"/>
    </source>
</evidence>
<gene>
    <name evidence="2" type="ORF">ABVK25_003524</name>
</gene>
<accession>A0ABR4BDF9</accession>
<reference evidence="2 3" key="1">
    <citation type="submission" date="2024-09" db="EMBL/GenBank/DDBJ databases">
        <title>Rethinking Asexuality: The Enigmatic Case of Functional Sexual Genes in Lepraria (Stereocaulaceae).</title>
        <authorList>
            <person name="Doellman M."/>
            <person name="Sun Y."/>
            <person name="Barcenas-Pena A."/>
            <person name="Lumbsch H.T."/>
            <person name="Grewe F."/>
        </authorList>
    </citation>
    <scope>NUCLEOTIDE SEQUENCE [LARGE SCALE GENOMIC DNA]</scope>
    <source>
        <strain evidence="2 3">Grewe 0041</strain>
    </source>
</reference>
<keyword evidence="3" id="KW-1185">Reference proteome</keyword>
<proteinExistence type="predicted"/>
<name>A0ABR4BDF9_9LECA</name>